<dbReference type="GO" id="GO:0005507">
    <property type="term" value="F:copper ion binding"/>
    <property type="evidence" value="ECO:0007669"/>
    <property type="project" value="InterPro"/>
</dbReference>
<dbReference type="PANTHER" id="PTHR11709:SF394">
    <property type="entry name" value="FI03373P-RELATED"/>
    <property type="match status" value="1"/>
</dbReference>
<dbReference type="Proteomes" id="UP001381693">
    <property type="component" value="Unassembled WGS sequence"/>
</dbReference>
<dbReference type="GO" id="GO:0005886">
    <property type="term" value="C:plasma membrane"/>
    <property type="evidence" value="ECO:0007669"/>
    <property type="project" value="TreeGrafter"/>
</dbReference>
<evidence type="ECO:0000256" key="1">
    <source>
        <dbReference type="ARBA" id="ARBA00022723"/>
    </source>
</evidence>
<evidence type="ECO:0000259" key="4">
    <source>
        <dbReference type="Pfam" id="PF07731"/>
    </source>
</evidence>
<dbReference type="AlphaFoldDB" id="A0AAN8XLM3"/>
<dbReference type="InterPro" id="IPR002355">
    <property type="entry name" value="Cu_oxidase_Cu_BS"/>
</dbReference>
<organism evidence="5 6">
    <name type="scientific">Halocaridina rubra</name>
    <name type="common">Hawaiian red shrimp</name>
    <dbReference type="NCBI Taxonomy" id="373956"/>
    <lineage>
        <taxon>Eukaryota</taxon>
        <taxon>Metazoa</taxon>
        <taxon>Ecdysozoa</taxon>
        <taxon>Arthropoda</taxon>
        <taxon>Crustacea</taxon>
        <taxon>Multicrustacea</taxon>
        <taxon>Malacostraca</taxon>
        <taxon>Eumalacostraca</taxon>
        <taxon>Eucarida</taxon>
        <taxon>Decapoda</taxon>
        <taxon>Pleocyemata</taxon>
        <taxon>Caridea</taxon>
        <taxon>Atyoidea</taxon>
        <taxon>Atyidae</taxon>
        <taxon>Halocaridina</taxon>
    </lineage>
</organism>
<evidence type="ECO:0000256" key="2">
    <source>
        <dbReference type="ARBA" id="ARBA00023002"/>
    </source>
</evidence>
<proteinExistence type="predicted"/>
<keyword evidence="2" id="KW-0560">Oxidoreductase</keyword>
<keyword evidence="3" id="KW-0186">Copper</keyword>
<keyword evidence="6" id="KW-1185">Reference proteome</keyword>
<protein>
    <submittedName>
        <fullName evidence="5">Mco1p</fullName>
    </submittedName>
</protein>
<dbReference type="GO" id="GO:0016491">
    <property type="term" value="F:oxidoreductase activity"/>
    <property type="evidence" value="ECO:0007669"/>
    <property type="project" value="UniProtKB-KW"/>
</dbReference>
<dbReference type="PANTHER" id="PTHR11709">
    <property type="entry name" value="MULTI-COPPER OXIDASE"/>
    <property type="match status" value="1"/>
</dbReference>
<dbReference type="EMBL" id="JAXCGZ010002452">
    <property type="protein sequence ID" value="KAK7083883.1"/>
    <property type="molecule type" value="Genomic_DNA"/>
</dbReference>
<keyword evidence="1" id="KW-0479">Metal-binding</keyword>
<evidence type="ECO:0000256" key="3">
    <source>
        <dbReference type="ARBA" id="ARBA00023008"/>
    </source>
</evidence>
<evidence type="ECO:0000313" key="5">
    <source>
        <dbReference type="EMBL" id="KAK7083883.1"/>
    </source>
</evidence>
<dbReference type="Pfam" id="PF07731">
    <property type="entry name" value="Cu-oxidase_2"/>
    <property type="match status" value="1"/>
</dbReference>
<dbReference type="SUPFAM" id="SSF49503">
    <property type="entry name" value="Cupredoxins"/>
    <property type="match status" value="1"/>
</dbReference>
<feature type="domain" description="Plastocyanin-like" evidence="4">
    <location>
        <begin position="24"/>
        <end position="76"/>
    </location>
</feature>
<name>A0AAN8XLM3_HALRR</name>
<dbReference type="InterPro" id="IPR011706">
    <property type="entry name" value="Cu-oxidase_C"/>
</dbReference>
<dbReference type="Gene3D" id="2.60.40.420">
    <property type="entry name" value="Cupredoxins - blue copper proteins"/>
    <property type="match status" value="1"/>
</dbReference>
<reference evidence="5 6" key="1">
    <citation type="submission" date="2023-11" db="EMBL/GenBank/DDBJ databases">
        <title>Halocaridina rubra genome assembly.</title>
        <authorList>
            <person name="Smith C."/>
        </authorList>
    </citation>
    <scope>NUCLEOTIDE SEQUENCE [LARGE SCALE GENOMIC DNA]</scope>
    <source>
        <strain evidence="5">EP-1</strain>
        <tissue evidence="5">Whole</tissue>
    </source>
</reference>
<sequence>MISLYSNTSVTEVVDLDAAGGIVRKLEDPVQKDSVTVPDGGYTVVRFTADNPGWWLMHCHLSFHSELGMVALLHVGETTDLPAVPPGFPTCGSFMPSL</sequence>
<dbReference type="GO" id="GO:0006826">
    <property type="term" value="P:iron ion transport"/>
    <property type="evidence" value="ECO:0007669"/>
    <property type="project" value="TreeGrafter"/>
</dbReference>
<evidence type="ECO:0000313" key="6">
    <source>
        <dbReference type="Proteomes" id="UP001381693"/>
    </source>
</evidence>
<accession>A0AAN8XLM3</accession>
<dbReference type="InterPro" id="IPR045087">
    <property type="entry name" value="Cu-oxidase_fam"/>
</dbReference>
<dbReference type="InterPro" id="IPR008972">
    <property type="entry name" value="Cupredoxin"/>
</dbReference>
<gene>
    <name evidence="5" type="primary">Mco1_3</name>
    <name evidence="5" type="ORF">SK128_021899</name>
</gene>
<dbReference type="PROSITE" id="PS00080">
    <property type="entry name" value="MULTICOPPER_OXIDASE2"/>
    <property type="match status" value="1"/>
</dbReference>
<comment type="caution">
    <text evidence="5">The sequence shown here is derived from an EMBL/GenBank/DDBJ whole genome shotgun (WGS) entry which is preliminary data.</text>
</comment>